<dbReference type="GO" id="GO:0016853">
    <property type="term" value="F:isomerase activity"/>
    <property type="evidence" value="ECO:0007669"/>
    <property type="project" value="UniProtKB-KW"/>
</dbReference>
<sequence>MDASMYRYFKPGLIHFMAYPKCMGGTDESIVETVRAIARDDYFTAIELSWIKDDAARAQVKKIVTDAGLTVRYGAQPRLLTTGLNINDVDEAGRLKALKTLKEGIDEAYELGAKGFAFLSGKYTEENKDAAYDALVRSTRELCAYAAQKDGMRVALEVFDYDVDKCSLIGPADLAAKFAAEVRETCPNFGLMVDLSHLPLLHESARESLLPVKDYIIHAHLGNAVDPKLDRAAPGYGDQHPRFGFPGGCNGVPEMVEFLRVLLEIGFLNTENPPVVSFEVKPFGDEEPELVIANAKRTLNEAWAAL</sequence>
<dbReference type="Gene3D" id="3.20.20.150">
    <property type="entry name" value="Divalent-metal-dependent TIM barrel enzymes"/>
    <property type="match status" value="1"/>
</dbReference>
<evidence type="ECO:0000313" key="3">
    <source>
        <dbReference type="Proteomes" id="UP000654279"/>
    </source>
</evidence>
<protein>
    <submittedName>
        <fullName evidence="2">Sugar phosphate isomerase/epimerase</fullName>
    </submittedName>
</protein>
<comment type="caution">
    <text evidence="2">The sequence shown here is derived from an EMBL/GenBank/DDBJ whole genome shotgun (WGS) entry which is preliminary data.</text>
</comment>
<dbReference type="InterPro" id="IPR013022">
    <property type="entry name" value="Xyl_isomerase-like_TIM-brl"/>
</dbReference>
<dbReference type="SUPFAM" id="SSF51658">
    <property type="entry name" value="Xylose isomerase-like"/>
    <property type="match status" value="1"/>
</dbReference>
<dbReference type="RefSeq" id="WP_249285281.1">
    <property type="nucleotide sequence ID" value="NZ_JACRSO010000003.1"/>
</dbReference>
<dbReference type="Pfam" id="PF01261">
    <property type="entry name" value="AP_endonuc_2"/>
    <property type="match status" value="1"/>
</dbReference>
<reference evidence="2" key="1">
    <citation type="submission" date="2020-08" db="EMBL/GenBank/DDBJ databases">
        <title>Genome public.</title>
        <authorList>
            <person name="Liu C."/>
            <person name="Sun Q."/>
        </authorList>
    </citation>
    <scope>NUCLEOTIDE SEQUENCE</scope>
    <source>
        <strain evidence="2">NSJ-44</strain>
    </source>
</reference>
<dbReference type="PANTHER" id="PTHR12110:SF21">
    <property type="entry name" value="XYLOSE ISOMERASE-LIKE TIM BARREL DOMAIN-CONTAINING PROTEIN"/>
    <property type="match status" value="1"/>
</dbReference>
<proteinExistence type="predicted"/>
<dbReference type="PANTHER" id="PTHR12110">
    <property type="entry name" value="HYDROXYPYRUVATE ISOMERASE"/>
    <property type="match status" value="1"/>
</dbReference>
<gene>
    <name evidence="2" type="ORF">H8699_08360</name>
</gene>
<feature type="domain" description="Xylose isomerase-like TIM barrel" evidence="1">
    <location>
        <begin position="43"/>
        <end position="280"/>
    </location>
</feature>
<dbReference type="AlphaFoldDB" id="A0A926D136"/>
<keyword evidence="3" id="KW-1185">Reference proteome</keyword>
<keyword evidence="2" id="KW-0413">Isomerase</keyword>
<dbReference type="Proteomes" id="UP000654279">
    <property type="component" value="Unassembled WGS sequence"/>
</dbReference>
<name>A0A926D136_9FIRM</name>
<dbReference type="InterPro" id="IPR050312">
    <property type="entry name" value="IolE/XylAMocC-like"/>
</dbReference>
<evidence type="ECO:0000313" key="2">
    <source>
        <dbReference type="EMBL" id="MBC8529437.1"/>
    </source>
</evidence>
<dbReference type="EMBL" id="JACRSO010000003">
    <property type="protein sequence ID" value="MBC8529437.1"/>
    <property type="molecule type" value="Genomic_DNA"/>
</dbReference>
<dbReference type="InterPro" id="IPR036237">
    <property type="entry name" value="Xyl_isomerase-like_sf"/>
</dbReference>
<evidence type="ECO:0000259" key="1">
    <source>
        <dbReference type="Pfam" id="PF01261"/>
    </source>
</evidence>
<accession>A0A926D136</accession>
<organism evidence="2 3">
    <name type="scientific">Luoshenia tenuis</name>
    <dbReference type="NCBI Taxonomy" id="2763654"/>
    <lineage>
        <taxon>Bacteria</taxon>
        <taxon>Bacillati</taxon>
        <taxon>Bacillota</taxon>
        <taxon>Clostridia</taxon>
        <taxon>Christensenellales</taxon>
        <taxon>Christensenellaceae</taxon>
        <taxon>Luoshenia</taxon>
    </lineage>
</organism>